<protein>
    <submittedName>
        <fullName evidence="1">Uncharacterized protein</fullName>
    </submittedName>
</protein>
<reference evidence="1 2" key="1">
    <citation type="journal article" date="2019" name="Nat. Ecol. Evol.">
        <title>Megaphylogeny resolves global patterns of mushroom evolution.</title>
        <authorList>
            <person name="Varga T."/>
            <person name="Krizsan K."/>
            <person name="Foldi C."/>
            <person name="Dima B."/>
            <person name="Sanchez-Garcia M."/>
            <person name="Sanchez-Ramirez S."/>
            <person name="Szollosi G.J."/>
            <person name="Szarkandi J.G."/>
            <person name="Papp V."/>
            <person name="Albert L."/>
            <person name="Andreopoulos W."/>
            <person name="Angelini C."/>
            <person name="Antonin V."/>
            <person name="Barry K.W."/>
            <person name="Bougher N.L."/>
            <person name="Buchanan P."/>
            <person name="Buyck B."/>
            <person name="Bense V."/>
            <person name="Catcheside P."/>
            <person name="Chovatia M."/>
            <person name="Cooper J."/>
            <person name="Damon W."/>
            <person name="Desjardin D."/>
            <person name="Finy P."/>
            <person name="Geml J."/>
            <person name="Haridas S."/>
            <person name="Hughes K."/>
            <person name="Justo A."/>
            <person name="Karasinski D."/>
            <person name="Kautmanova I."/>
            <person name="Kiss B."/>
            <person name="Kocsube S."/>
            <person name="Kotiranta H."/>
            <person name="LaButti K.M."/>
            <person name="Lechner B.E."/>
            <person name="Liimatainen K."/>
            <person name="Lipzen A."/>
            <person name="Lukacs Z."/>
            <person name="Mihaltcheva S."/>
            <person name="Morgado L.N."/>
            <person name="Niskanen T."/>
            <person name="Noordeloos M.E."/>
            <person name="Ohm R.A."/>
            <person name="Ortiz-Santana B."/>
            <person name="Ovrebo C."/>
            <person name="Racz N."/>
            <person name="Riley R."/>
            <person name="Savchenko A."/>
            <person name="Shiryaev A."/>
            <person name="Soop K."/>
            <person name="Spirin V."/>
            <person name="Szebenyi C."/>
            <person name="Tomsovsky M."/>
            <person name="Tulloss R.E."/>
            <person name="Uehling J."/>
            <person name="Grigoriev I.V."/>
            <person name="Vagvolgyi C."/>
            <person name="Papp T."/>
            <person name="Martin F.M."/>
            <person name="Miettinen O."/>
            <person name="Hibbett D.S."/>
            <person name="Nagy L.G."/>
        </authorList>
    </citation>
    <scope>NUCLEOTIDE SEQUENCE [LARGE SCALE GENOMIC DNA]</scope>
    <source>
        <strain evidence="1 2">NL-1719</strain>
    </source>
</reference>
<keyword evidence="2" id="KW-1185">Reference proteome</keyword>
<dbReference type="EMBL" id="ML208746">
    <property type="protein sequence ID" value="TFK60659.1"/>
    <property type="molecule type" value="Genomic_DNA"/>
</dbReference>
<organism evidence="1 2">
    <name type="scientific">Pluteus cervinus</name>
    <dbReference type="NCBI Taxonomy" id="181527"/>
    <lineage>
        <taxon>Eukaryota</taxon>
        <taxon>Fungi</taxon>
        <taxon>Dikarya</taxon>
        <taxon>Basidiomycota</taxon>
        <taxon>Agaricomycotina</taxon>
        <taxon>Agaricomycetes</taxon>
        <taxon>Agaricomycetidae</taxon>
        <taxon>Agaricales</taxon>
        <taxon>Pluteineae</taxon>
        <taxon>Pluteaceae</taxon>
        <taxon>Pluteus</taxon>
    </lineage>
</organism>
<dbReference type="Proteomes" id="UP000308600">
    <property type="component" value="Unassembled WGS sequence"/>
</dbReference>
<name>A0ACD3A5K2_9AGAR</name>
<evidence type="ECO:0000313" key="2">
    <source>
        <dbReference type="Proteomes" id="UP000308600"/>
    </source>
</evidence>
<proteinExistence type="predicted"/>
<gene>
    <name evidence="1" type="ORF">BDN72DRAFT_864183</name>
</gene>
<evidence type="ECO:0000313" key="1">
    <source>
        <dbReference type="EMBL" id="TFK60659.1"/>
    </source>
</evidence>
<sequence>MSFIPGMAIRLYQSAITQRITDGRTRTGGHPDHVGAVCVESNTTFKSQPGIARRDPVESARFASSYIDIGVIACCDLDKTNPHALIGALEIEARATKGGGGKGIGRGKIMQPSPRFEDIDQEMEPPFVDLEFEEFGRRAPSPDPIDKALGNLVRKTRDLTTYLTHFVPSEVHIATSARSSEQTPSSTKHQDGTTRKPILKPPSNRSRSNPFSSICAAWKKNPPKDEVDALVALGPSEKCWYTGELKRDDFEDDEDRMVKKMPLATRILKVFLVYEPNSDIVDSNAPKKTRAENASTS</sequence>
<accession>A0ACD3A5K2</accession>